<evidence type="ECO:0000256" key="4">
    <source>
        <dbReference type="ARBA" id="ARBA00022523"/>
    </source>
</evidence>
<feature type="domain" description="BURP" evidence="7">
    <location>
        <begin position="504"/>
        <end position="718"/>
    </location>
</feature>
<dbReference type="PROSITE" id="PS51277">
    <property type="entry name" value="BURP"/>
    <property type="match status" value="1"/>
</dbReference>
<dbReference type="AlphaFoldDB" id="A0A4Y1QQH1"/>
<organism evidence="8">
    <name type="scientific">Prunus dulcis</name>
    <name type="common">Almond</name>
    <name type="synonym">Amygdalus dulcis</name>
    <dbReference type="NCBI Taxonomy" id="3755"/>
    <lineage>
        <taxon>Eukaryota</taxon>
        <taxon>Viridiplantae</taxon>
        <taxon>Streptophyta</taxon>
        <taxon>Embryophyta</taxon>
        <taxon>Tracheophyta</taxon>
        <taxon>Spermatophyta</taxon>
        <taxon>Magnoliopsida</taxon>
        <taxon>eudicotyledons</taxon>
        <taxon>Gunneridae</taxon>
        <taxon>Pentapetalae</taxon>
        <taxon>rosids</taxon>
        <taxon>fabids</taxon>
        <taxon>Rosales</taxon>
        <taxon>Rosaceae</taxon>
        <taxon>Amygdaloideae</taxon>
        <taxon>Amygdaleae</taxon>
        <taxon>Prunus</taxon>
    </lineage>
</organism>
<evidence type="ECO:0000256" key="2">
    <source>
        <dbReference type="ARBA" id="ARBA00004271"/>
    </source>
</evidence>
<keyword evidence="3" id="KW-0134">Cell wall</keyword>
<evidence type="ECO:0000256" key="1">
    <source>
        <dbReference type="ARBA" id="ARBA00004191"/>
    </source>
</evidence>
<name>A0A4Y1QQH1_PRUDU</name>
<dbReference type="PANTHER" id="PTHR31458:SF2">
    <property type="entry name" value="POLYGALACTURONASE 1 BETA-LIKE PROTEIN 2"/>
    <property type="match status" value="1"/>
</dbReference>
<dbReference type="PANTHER" id="PTHR31458">
    <property type="entry name" value="POLYGALACTURONASE 1 BETA-LIKE PROTEIN 2"/>
    <property type="match status" value="1"/>
</dbReference>
<gene>
    <name evidence="8" type="ORF">Prudu_002282</name>
</gene>
<dbReference type="InterPro" id="IPR051897">
    <property type="entry name" value="PG-associated_BURP"/>
</dbReference>
<sequence>MFRVYKADLLDPLLKAKINHGQLRSHLRTMAQVRSRFTKRLIPLSKAKINHGVAICHVDTSAWSPIHRSFMALGSSSSRIEANLLDPLSKAKINYGVAIYHMDTSAWRSTHKFFMTQFGLRSDRGVTFATASSGESPFTPKAHLIRYWNKAVQNDAEKPSFLLSKASPLSAVDSAAFAQLAAQNALSTRLQEFCSSANLLCFPDVGQSLENHDGDTNFTAYSTKNFTNYGTARWAGVDSFKNYSVGDTSQVDSFRRYSRDSVNHTDDFNSYGPEANLVDQSFNSYATGAIAGTGEFKNYADSVNVPNLRFNSYSDDSTGRAHAFTAYSENANAGDQSFTSYSKHGNGAPNEFTGYGTDANSVGSGFTGYSEAVNGADDKFNNYGNDQNNPQNKFKSYGDSGNAAVETFTSYRDSANVGDDSFQSYAKNSEGEKVNFINYGKSFEVGSDKFTGYGKGARGESVGFKIYGVNNSFSDYAKNESISFKGYTKLSGSLVKRRVEPGKFFRESMLKKGIVMPMPNIQDKMPKRSFLPQFISSKLPFATSKIYELKRIFQAPDNSTMEKIMLDALEECERAPSAGETKRCVASAEDMIDFATSVLGTNVVVRTTDNVNGSSHEVLIGSVKGINGGNVTKSVSCHQSLFPYLLYYCHSVPKVRVYEADLLDPTSKAKINHGVAICHLDTSAWSPTHGAFVALGSGPGRIEVCHWIFQNDMTWAVADR</sequence>
<dbReference type="GO" id="GO:0048046">
    <property type="term" value="C:apoplast"/>
    <property type="evidence" value="ECO:0007669"/>
    <property type="project" value="UniProtKB-SubCell"/>
</dbReference>
<reference evidence="8" key="1">
    <citation type="journal article" date="2019" name="Science">
        <title>Mutation of a bHLH transcription factor allowed almond domestication.</title>
        <authorList>
            <person name="Sanchez-Perez R."/>
            <person name="Pavan S."/>
            <person name="Mazzeo R."/>
            <person name="Moldovan C."/>
            <person name="Aiese Cigliano R."/>
            <person name="Del Cueto J."/>
            <person name="Ricciardi F."/>
            <person name="Lotti C."/>
            <person name="Ricciardi L."/>
            <person name="Dicenta F."/>
            <person name="Lopez-Marques R.L."/>
            <person name="Lindberg Moller B."/>
        </authorList>
    </citation>
    <scope>NUCLEOTIDE SEQUENCE</scope>
</reference>
<proteinExistence type="predicted"/>
<evidence type="ECO:0000259" key="7">
    <source>
        <dbReference type="PROSITE" id="PS51277"/>
    </source>
</evidence>
<protein>
    <submittedName>
        <fullName evidence="8">Polygalacturonase 2</fullName>
    </submittedName>
</protein>
<dbReference type="EMBL" id="AP019297">
    <property type="protein sequence ID" value="BBG94080.1"/>
    <property type="molecule type" value="Genomic_DNA"/>
</dbReference>
<dbReference type="InterPro" id="IPR004873">
    <property type="entry name" value="BURP_dom"/>
</dbReference>
<accession>A0A4Y1QQH1</accession>
<evidence type="ECO:0000256" key="5">
    <source>
        <dbReference type="ARBA" id="ARBA00022729"/>
    </source>
</evidence>
<dbReference type="SMART" id="SM01045">
    <property type="entry name" value="BURP"/>
    <property type="match status" value="1"/>
</dbReference>
<evidence type="ECO:0000256" key="6">
    <source>
        <dbReference type="ARBA" id="ARBA00023180"/>
    </source>
</evidence>
<keyword evidence="4" id="KW-0052">Apoplast</keyword>
<comment type="subcellular location">
    <subcellularLocation>
        <location evidence="1">Secreted</location>
        <location evidence="1">Cell wall</location>
    </subcellularLocation>
    <subcellularLocation>
        <location evidence="2">Secreted</location>
        <location evidence="2">Extracellular space</location>
        <location evidence="2">Apoplast</location>
    </subcellularLocation>
</comment>
<evidence type="ECO:0000256" key="3">
    <source>
        <dbReference type="ARBA" id="ARBA00022512"/>
    </source>
</evidence>
<dbReference type="Pfam" id="PF03181">
    <property type="entry name" value="BURP"/>
    <property type="match status" value="1"/>
</dbReference>
<keyword evidence="6" id="KW-0325">Glycoprotein</keyword>
<keyword evidence="5" id="KW-0732">Signal</keyword>
<evidence type="ECO:0000313" key="8">
    <source>
        <dbReference type="EMBL" id="BBG94080.1"/>
    </source>
</evidence>
<keyword evidence="3" id="KW-0964">Secreted</keyword>